<organism evidence="2 3">
    <name type="scientific">Muraenolepis orangiensis</name>
    <name type="common">Patagonian moray cod</name>
    <dbReference type="NCBI Taxonomy" id="630683"/>
    <lineage>
        <taxon>Eukaryota</taxon>
        <taxon>Metazoa</taxon>
        <taxon>Chordata</taxon>
        <taxon>Craniata</taxon>
        <taxon>Vertebrata</taxon>
        <taxon>Euteleostomi</taxon>
        <taxon>Actinopterygii</taxon>
        <taxon>Neopterygii</taxon>
        <taxon>Teleostei</taxon>
        <taxon>Neoteleostei</taxon>
        <taxon>Acanthomorphata</taxon>
        <taxon>Zeiogadaria</taxon>
        <taxon>Gadariae</taxon>
        <taxon>Gadiformes</taxon>
        <taxon>Muraenolepidoidei</taxon>
        <taxon>Muraenolepididae</taxon>
        <taxon>Muraenolepis</taxon>
    </lineage>
</organism>
<dbReference type="GO" id="GO:0005549">
    <property type="term" value="F:odorant binding"/>
    <property type="evidence" value="ECO:0007669"/>
    <property type="project" value="TreeGrafter"/>
</dbReference>
<dbReference type="GO" id="GO:0004984">
    <property type="term" value="F:olfactory receptor activity"/>
    <property type="evidence" value="ECO:0007669"/>
    <property type="project" value="TreeGrafter"/>
</dbReference>
<dbReference type="InterPro" id="IPR052921">
    <property type="entry name" value="GPCR1_Superfamily_Member"/>
</dbReference>
<dbReference type="PANTHER" id="PTHR26451:SF854">
    <property type="entry name" value="ODORANT RECEPTOR-RELATED"/>
    <property type="match status" value="1"/>
</dbReference>
<evidence type="ECO:0000256" key="1">
    <source>
        <dbReference type="SAM" id="Phobius"/>
    </source>
</evidence>
<keyword evidence="1" id="KW-0472">Membrane</keyword>
<dbReference type="OrthoDB" id="10254436at2759"/>
<proteinExistence type="predicted"/>
<gene>
    <name evidence="2" type="ORF">NHX12_010314</name>
</gene>
<dbReference type="SUPFAM" id="SSF81321">
    <property type="entry name" value="Family A G protein-coupled receptor-like"/>
    <property type="match status" value="1"/>
</dbReference>
<evidence type="ECO:0008006" key="4">
    <source>
        <dbReference type="Google" id="ProtNLM"/>
    </source>
</evidence>
<evidence type="ECO:0000313" key="3">
    <source>
        <dbReference type="Proteomes" id="UP001148018"/>
    </source>
</evidence>
<sequence>VHLYWGDSLGILTVRAFDYYLAICRPLCYHALMTTSRIIAGIWLTNLVLASSPTSGYNNPSLMKLIGENTTANNMYGLVNTLLMQGATMLTVLFTYGHMATCILNRRLKNQLN</sequence>
<keyword evidence="3" id="KW-1185">Reference proteome</keyword>
<feature type="transmembrane region" description="Helical" evidence="1">
    <location>
        <begin position="82"/>
        <end position="104"/>
    </location>
</feature>
<dbReference type="PANTHER" id="PTHR26451">
    <property type="entry name" value="G_PROTEIN_RECEP_F1_2 DOMAIN-CONTAINING PROTEIN"/>
    <property type="match status" value="1"/>
</dbReference>
<protein>
    <recommendedName>
        <fullName evidence="4">G-protein coupled receptors family 1 profile domain-containing protein</fullName>
    </recommendedName>
</protein>
<evidence type="ECO:0000313" key="2">
    <source>
        <dbReference type="EMBL" id="KAJ3589469.1"/>
    </source>
</evidence>
<dbReference type="GO" id="GO:0016020">
    <property type="term" value="C:membrane"/>
    <property type="evidence" value="ECO:0007669"/>
    <property type="project" value="TreeGrafter"/>
</dbReference>
<reference evidence="2" key="1">
    <citation type="submission" date="2022-07" db="EMBL/GenBank/DDBJ databases">
        <title>Chromosome-level genome of Muraenolepis orangiensis.</title>
        <authorList>
            <person name="Kim J."/>
        </authorList>
    </citation>
    <scope>NUCLEOTIDE SEQUENCE</scope>
    <source>
        <strain evidence="2">KU_S4_2022</strain>
        <tissue evidence="2">Muscle</tissue>
    </source>
</reference>
<name>A0A9Q0DJC4_9TELE</name>
<dbReference type="EMBL" id="JANIIK010000115">
    <property type="protein sequence ID" value="KAJ3589469.1"/>
    <property type="molecule type" value="Genomic_DNA"/>
</dbReference>
<comment type="caution">
    <text evidence="2">The sequence shown here is derived from an EMBL/GenBank/DDBJ whole genome shotgun (WGS) entry which is preliminary data.</text>
</comment>
<accession>A0A9Q0DJC4</accession>
<dbReference type="Gene3D" id="1.20.1070.10">
    <property type="entry name" value="Rhodopsin 7-helix transmembrane proteins"/>
    <property type="match status" value="1"/>
</dbReference>
<feature type="non-terminal residue" evidence="2">
    <location>
        <position position="113"/>
    </location>
</feature>
<keyword evidence="1" id="KW-0812">Transmembrane</keyword>
<dbReference type="AlphaFoldDB" id="A0A9Q0DJC4"/>
<dbReference type="Proteomes" id="UP001148018">
    <property type="component" value="Unassembled WGS sequence"/>
</dbReference>
<keyword evidence="1" id="KW-1133">Transmembrane helix</keyword>